<evidence type="ECO:0000313" key="8">
    <source>
        <dbReference type="Proteomes" id="UP001599756"/>
    </source>
</evidence>
<dbReference type="PANTHER" id="PTHR43585:SF2">
    <property type="entry name" value="ATP-GRASP ENZYME FSQD"/>
    <property type="match status" value="1"/>
</dbReference>
<proteinExistence type="predicted"/>
<dbReference type="InterPro" id="IPR041472">
    <property type="entry name" value="BL00235/CARNS1_N"/>
</dbReference>
<protein>
    <submittedName>
        <fullName evidence="7">ATP-grasp domain-containing protein</fullName>
    </submittedName>
</protein>
<dbReference type="Gene3D" id="3.30.470.20">
    <property type="entry name" value="ATP-grasp fold, B domain"/>
    <property type="match status" value="1"/>
</dbReference>
<keyword evidence="1" id="KW-0436">Ligase</keyword>
<evidence type="ECO:0000259" key="6">
    <source>
        <dbReference type="PROSITE" id="PS50975"/>
    </source>
</evidence>
<evidence type="ECO:0000256" key="5">
    <source>
        <dbReference type="SAM" id="MobiDB-lite"/>
    </source>
</evidence>
<dbReference type="SUPFAM" id="SSF56059">
    <property type="entry name" value="Glutathione synthetase ATP-binding domain-like"/>
    <property type="match status" value="1"/>
</dbReference>
<gene>
    <name evidence="7" type="ORF">ACFW88_00085</name>
</gene>
<evidence type="ECO:0000256" key="1">
    <source>
        <dbReference type="ARBA" id="ARBA00022598"/>
    </source>
</evidence>
<evidence type="ECO:0000256" key="2">
    <source>
        <dbReference type="ARBA" id="ARBA00022741"/>
    </source>
</evidence>
<sequence>MESVNPKKRLCLVGARGAFLRDALSLDAEVEILAVQTPEEYRALPADLAAQVTALVLDYQDTDRLVELVSALHAVRPLDAVVTVFEEALLPAARLVDALGLPGVPHATVTLLTDKWAMRRHLAEAGVSTVRAELGTSREDLAAFGAAAGYPFIAKPVAGSASLGIFKAESADDLDRVHEGLTGVGLETFLMEEFLEGPEISVDGISFHGRYVPVAICDKILGPDFVEFGHCLPSRISPEVEAEVTALVAEFLDCVGLSEGLSHVEVKLTPAGPRIVEGHNRRGGDRLNTMVQSVYGLGLERSALEWALGLMPELPARPSAKGAASVCFFAAERGVVKEVGGAEEVRAHEQVLELHVNFPVGREVPPLRWSLDRAGYVVVHADTTDEAEALARDLAGRIEFVVEPKDFDTSAEQDEHRALVGEIDQSHRLGYARPKRERRPA</sequence>
<feature type="compositionally biased region" description="Basic and acidic residues" evidence="5">
    <location>
        <begin position="409"/>
        <end position="427"/>
    </location>
</feature>
<dbReference type="RefSeq" id="WP_381838996.1">
    <property type="nucleotide sequence ID" value="NZ_JBHYTS010000001.1"/>
</dbReference>
<name>A0ABW6GX65_9ACTN</name>
<organism evidence="7 8">
    <name type="scientific">Streptomyces anandii</name>
    <dbReference type="NCBI Taxonomy" id="285454"/>
    <lineage>
        <taxon>Bacteria</taxon>
        <taxon>Bacillati</taxon>
        <taxon>Actinomycetota</taxon>
        <taxon>Actinomycetes</taxon>
        <taxon>Kitasatosporales</taxon>
        <taxon>Streptomycetaceae</taxon>
        <taxon>Streptomyces</taxon>
    </lineage>
</organism>
<dbReference type="PANTHER" id="PTHR43585">
    <property type="entry name" value="FUMIPYRROLE BIOSYNTHESIS PROTEIN C"/>
    <property type="match status" value="1"/>
</dbReference>
<evidence type="ECO:0000256" key="3">
    <source>
        <dbReference type="ARBA" id="ARBA00022840"/>
    </source>
</evidence>
<dbReference type="InterPro" id="IPR052032">
    <property type="entry name" value="ATP-dep_AA_Ligase"/>
</dbReference>
<dbReference type="Gene3D" id="3.40.50.20">
    <property type="match status" value="1"/>
</dbReference>
<dbReference type="Pfam" id="PF18130">
    <property type="entry name" value="ATPgrasp_N"/>
    <property type="match status" value="1"/>
</dbReference>
<keyword evidence="3 4" id="KW-0067">ATP-binding</keyword>
<dbReference type="InterPro" id="IPR040570">
    <property type="entry name" value="LAL_C2"/>
</dbReference>
<dbReference type="EMBL" id="JBHYTS010000001">
    <property type="protein sequence ID" value="MFE1748951.1"/>
    <property type="molecule type" value="Genomic_DNA"/>
</dbReference>
<keyword evidence="8" id="KW-1185">Reference proteome</keyword>
<keyword evidence="2 4" id="KW-0547">Nucleotide-binding</keyword>
<evidence type="ECO:0000256" key="4">
    <source>
        <dbReference type="PROSITE-ProRule" id="PRU00409"/>
    </source>
</evidence>
<reference evidence="7 8" key="1">
    <citation type="submission" date="2024-09" db="EMBL/GenBank/DDBJ databases">
        <title>The Natural Products Discovery Center: Release of the First 8490 Sequenced Strains for Exploring Actinobacteria Biosynthetic Diversity.</title>
        <authorList>
            <person name="Kalkreuter E."/>
            <person name="Kautsar S.A."/>
            <person name="Yang D."/>
            <person name="Bader C.D."/>
            <person name="Teijaro C.N."/>
            <person name="Fluegel L."/>
            <person name="Davis C.M."/>
            <person name="Simpson J.R."/>
            <person name="Lauterbach L."/>
            <person name="Steele A.D."/>
            <person name="Gui C."/>
            <person name="Meng S."/>
            <person name="Li G."/>
            <person name="Viehrig K."/>
            <person name="Ye F."/>
            <person name="Su P."/>
            <person name="Kiefer A.F."/>
            <person name="Nichols A."/>
            <person name="Cepeda A.J."/>
            <person name="Yan W."/>
            <person name="Fan B."/>
            <person name="Jiang Y."/>
            <person name="Adhikari A."/>
            <person name="Zheng C.-J."/>
            <person name="Schuster L."/>
            <person name="Cowan T.M."/>
            <person name="Smanski M.J."/>
            <person name="Chevrette M.G."/>
            <person name="De Carvalho L.P.S."/>
            <person name="Shen B."/>
        </authorList>
    </citation>
    <scope>NUCLEOTIDE SEQUENCE [LARGE SCALE GENOMIC DNA]</scope>
    <source>
        <strain evidence="7 8">NPDC059500</strain>
    </source>
</reference>
<comment type="caution">
    <text evidence="7">The sequence shown here is derived from an EMBL/GenBank/DDBJ whole genome shotgun (WGS) entry which is preliminary data.</text>
</comment>
<feature type="domain" description="ATP-grasp" evidence="6">
    <location>
        <begin position="119"/>
        <end position="308"/>
    </location>
</feature>
<evidence type="ECO:0000313" key="7">
    <source>
        <dbReference type="EMBL" id="MFE1748951.1"/>
    </source>
</evidence>
<dbReference type="Pfam" id="PF13535">
    <property type="entry name" value="ATP-grasp_4"/>
    <property type="match status" value="1"/>
</dbReference>
<feature type="region of interest" description="Disordered" evidence="5">
    <location>
        <begin position="409"/>
        <end position="441"/>
    </location>
</feature>
<dbReference type="PROSITE" id="PS50975">
    <property type="entry name" value="ATP_GRASP"/>
    <property type="match status" value="1"/>
</dbReference>
<accession>A0ABW6GX65</accession>
<dbReference type="InterPro" id="IPR011761">
    <property type="entry name" value="ATP-grasp"/>
</dbReference>
<dbReference type="Proteomes" id="UP001599756">
    <property type="component" value="Unassembled WGS sequence"/>
</dbReference>
<dbReference type="Pfam" id="PF18603">
    <property type="entry name" value="LAL_C2"/>
    <property type="match status" value="1"/>
</dbReference>